<dbReference type="AlphaFoldDB" id="A0A398B2Y3"/>
<dbReference type="SUPFAM" id="SSF53613">
    <property type="entry name" value="Ribokinase-like"/>
    <property type="match status" value="1"/>
</dbReference>
<proteinExistence type="predicted"/>
<organism evidence="2 3">
    <name type="scientific">Mesobacillus zeae</name>
    <dbReference type="NCBI Taxonomy" id="1917180"/>
    <lineage>
        <taxon>Bacteria</taxon>
        <taxon>Bacillati</taxon>
        <taxon>Bacillota</taxon>
        <taxon>Bacilli</taxon>
        <taxon>Bacillales</taxon>
        <taxon>Bacillaceae</taxon>
        <taxon>Mesobacillus</taxon>
    </lineage>
</organism>
<feature type="domain" description="Carbohydrate kinase PfkB" evidence="1">
    <location>
        <begin position="8"/>
        <end position="59"/>
    </location>
</feature>
<comment type="caution">
    <text evidence="2">The sequence shown here is derived from an EMBL/GenBank/DDBJ whole genome shotgun (WGS) entry which is preliminary data.</text>
</comment>
<evidence type="ECO:0000313" key="2">
    <source>
        <dbReference type="EMBL" id="RID82310.1"/>
    </source>
</evidence>
<name>A0A398B2Y3_9BACI</name>
<gene>
    <name evidence="2" type="ORF">D1970_19240</name>
</gene>
<dbReference type="Gene3D" id="3.40.1190.20">
    <property type="match status" value="1"/>
</dbReference>
<dbReference type="RefSeq" id="WP_119114483.1">
    <property type="nucleotide sequence ID" value="NZ_CBCSEO010000023.1"/>
</dbReference>
<sequence>MQKVSISPRLNRKALNPVGLGDSVIAGFAAGMGRGYTYSQMIKYAFAMGASNAAEKETGKISLQYVEKLLSEIEIETFIQLNEEKIQ</sequence>
<dbReference type="InterPro" id="IPR029056">
    <property type="entry name" value="Ribokinase-like"/>
</dbReference>
<dbReference type="InterPro" id="IPR011611">
    <property type="entry name" value="PfkB_dom"/>
</dbReference>
<dbReference type="Pfam" id="PF00294">
    <property type="entry name" value="PfkB"/>
    <property type="match status" value="1"/>
</dbReference>
<keyword evidence="3" id="KW-1185">Reference proteome</keyword>
<protein>
    <recommendedName>
        <fullName evidence="1">Carbohydrate kinase PfkB domain-containing protein</fullName>
    </recommendedName>
</protein>
<dbReference type="Proteomes" id="UP000265816">
    <property type="component" value="Unassembled WGS sequence"/>
</dbReference>
<dbReference type="EMBL" id="QWVT01000039">
    <property type="protein sequence ID" value="RID82310.1"/>
    <property type="molecule type" value="Genomic_DNA"/>
</dbReference>
<dbReference type="OrthoDB" id="9801219at2"/>
<accession>A0A398B2Y3</accession>
<evidence type="ECO:0000313" key="3">
    <source>
        <dbReference type="Proteomes" id="UP000265816"/>
    </source>
</evidence>
<reference evidence="2 3" key="1">
    <citation type="submission" date="2018-08" db="EMBL/GenBank/DDBJ databases">
        <title>Bacillus jemisoniae sp. nov., Bacillus chryseoplanitiae sp. nov., Bacillus resnikiae sp. nov., and Bacillus frankliniae sp. nov., isolated from Viking spacecraft and associated surfaces.</title>
        <authorList>
            <person name="Seuylemezian A."/>
            <person name="Vaishampayan P."/>
        </authorList>
    </citation>
    <scope>NUCLEOTIDE SEQUENCE [LARGE SCALE GENOMIC DNA]</scope>
    <source>
        <strain evidence="2 3">JJ-247</strain>
    </source>
</reference>
<evidence type="ECO:0000259" key="1">
    <source>
        <dbReference type="Pfam" id="PF00294"/>
    </source>
</evidence>